<dbReference type="AlphaFoldDB" id="A0A3A8NQ30"/>
<dbReference type="Pfam" id="PF13772">
    <property type="entry name" value="AIG2_2"/>
    <property type="match status" value="1"/>
</dbReference>
<dbReference type="SUPFAM" id="SSF110857">
    <property type="entry name" value="Gamma-glutamyl cyclotransferase-like"/>
    <property type="match status" value="1"/>
</dbReference>
<dbReference type="OrthoDB" id="5292660at2"/>
<dbReference type="InterPro" id="IPR036568">
    <property type="entry name" value="GGCT-like_sf"/>
</dbReference>
<evidence type="ECO:0000313" key="2">
    <source>
        <dbReference type="Proteomes" id="UP000273405"/>
    </source>
</evidence>
<dbReference type="RefSeq" id="WP_120624165.1">
    <property type="nucleotide sequence ID" value="NZ_RAWG01000022.1"/>
</dbReference>
<gene>
    <name evidence="1" type="ORF">D7X12_05225</name>
</gene>
<organism evidence="1 2">
    <name type="scientific">Corallococcus sicarius</name>
    <dbReference type="NCBI Taxonomy" id="2316726"/>
    <lineage>
        <taxon>Bacteria</taxon>
        <taxon>Pseudomonadati</taxon>
        <taxon>Myxococcota</taxon>
        <taxon>Myxococcia</taxon>
        <taxon>Myxococcales</taxon>
        <taxon>Cystobacterineae</taxon>
        <taxon>Myxococcaceae</taxon>
        <taxon>Corallococcus</taxon>
    </lineage>
</organism>
<keyword evidence="2" id="KW-1185">Reference proteome</keyword>
<accession>A0A3A8NQ30</accession>
<comment type="caution">
    <text evidence="1">The sequence shown here is derived from an EMBL/GenBank/DDBJ whole genome shotgun (WGS) entry which is preliminary data.</text>
</comment>
<proteinExistence type="predicted"/>
<keyword evidence="1" id="KW-0808">Transferase</keyword>
<dbReference type="EMBL" id="RAWG01000022">
    <property type="protein sequence ID" value="RKH46466.1"/>
    <property type="molecule type" value="Genomic_DNA"/>
</dbReference>
<evidence type="ECO:0000313" key="1">
    <source>
        <dbReference type="EMBL" id="RKH46466.1"/>
    </source>
</evidence>
<name>A0A3A8NQ30_9BACT</name>
<protein>
    <submittedName>
        <fullName evidence="1">Gamma-glutamylcyclotransferase</fullName>
    </submittedName>
</protein>
<dbReference type="InterPro" id="IPR013024">
    <property type="entry name" value="GGCT-like"/>
</dbReference>
<dbReference type="Proteomes" id="UP000273405">
    <property type="component" value="Unassembled WGS sequence"/>
</dbReference>
<dbReference type="GO" id="GO:0016740">
    <property type="term" value="F:transferase activity"/>
    <property type="evidence" value="ECO:0007669"/>
    <property type="project" value="UniProtKB-KW"/>
</dbReference>
<dbReference type="Gene3D" id="3.10.490.10">
    <property type="entry name" value="Gamma-glutamyl cyclotransferase-like"/>
    <property type="match status" value="1"/>
</dbReference>
<dbReference type="CDD" id="cd06661">
    <property type="entry name" value="GGCT_like"/>
    <property type="match status" value="1"/>
</dbReference>
<reference evidence="2" key="1">
    <citation type="submission" date="2018-09" db="EMBL/GenBank/DDBJ databases">
        <authorList>
            <person name="Livingstone P.G."/>
            <person name="Whitworth D.E."/>
        </authorList>
    </citation>
    <scope>NUCLEOTIDE SEQUENCE [LARGE SCALE GENOMIC DNA]</scope>
    <source>
        <strain evidence="2">CA040B</strain>
    </source>
</reference>
<sequence>MDSHYDQVMKARAQADADAPRLYFAYSTILDRAAFDEWKGQHSYGFFELPEGQLAEALDVDLVYDFPSRWWGGRVAGLTDAPGARVYGRLFRIAGKDWPIVQHKEGVVTSMCVERTVRVRVDGQEVEATAFVTNPRRASMDGPVSPRFVEALVRGATSAGLPADYVARLGRGETR</sequence>